<evidence type="ECO:0000256" key="2">
    <source>
        <dbReference type="SAM" id="SignalP"/>
    </source>
</evidence>
<dbReference type="InterPro" id="IPR036392">
    <property type="entry name" value="PLAT/LH2_dom_sf"/>
</dbReference>
<feature type="region of interest" description="Disordered" evidence="1">
    <location>
        <begin position="178"/>
        <end position="273"/>
    </location>
</feature>
<gene>
    <name evidence="4" type="primary">LOC111430882</name>
</gene>
<dbReference type="Pfam" id="PF06232">
    <property type="entry name" value="ATS3"/>
    <property type="match status" value="1"/>
</dbReference>
<accession>A0A6J1E5F7</accession>
<dbReference type="AlphaFoldDB" id="A0A6J1E5F7"/>
<dbReference type="PANTHER" id="PTHR31718">
    <property type="entry name" value="PLAT DOMAIN-CONTAINING PROTEIN"/>
    <property type="match status" value="1"/>
</dbReference>
<dbReference type="InterPro" id="IPR010417">
    <property type="entry name" value="Embryo-specific_ATS3"/>
</dbReference>
<dbReference type="Proteomes" id="UP000504609">
    <property type="component" value="Unplaced"/>
</dbReference>
<dbReference type="RefSeq" id="XP_022923119.1">
    <property type="nucleotide sequence ID" value="XM_023067351.1"/>
</dbReference>
<name>A0A6J1E5F7_CUCMO</name>
<keyword evidence="2" id="KW-0732">Signal</keyword>
<evidence type="ECO:0000313" key="3">
    <source>
        <dbReference type="Proteomes" id="UP000504609"/>
    </source>
</evidence>
<sequence>MERSSSPPLLLLLLLSALAVVCSAVEPPQITVKPDVAPESLQINYIQEVGSCSYEVTVATSCSSPSFITDEIGVLFGDSHGNQIVEKKLSNGDKVFDSCNTDRFVLNDRPCSVQISYMYIYKDGADDWLPNSVEISGSGIKPVLFIFKSSIPSNTWFGFDLRQYPFLSPPSYNPYPPFPSLSPPPPPPPPHPLPPPPEPILSPPPPPKPVLPPPSPPPPPPHPLPPPPEPIFSPPPPPKPVLPPPPPPPPPKPVLPPPPPPPPPPPSSSSKISGLKLAKVSVVLGLLFALL</sequence>
<dbReference type="KEGG" id="cmos:111430882"/>
<dbReference type="PANTHER" id="PTHR31718:SF32">
    <property type="entry name" value="EMBRYO-SPECIFIC PROTEIN ATS3B"/>
    <property type="match status" value="1"/>
</dbReference>
<feature type="signal peptide" evidence="2">
    <location>
        <begin position="1"/>
        <end position="24"/>
    </location>
</feature>
<reference evidence="4" key="1">
    <citation type="submission" date="2025-08" db="UniProtKB">
        <authorList>
            <consortium name="RefSeq"/>
        </authorList>
    </citation>
    <scope>IDENTIFICATION</scope>
    <source>
        <tissue evidence="4">Young leaves</tissue>
    </source>
</reference>
<feature type="chain" id="PRO_5026989083" evidence="2">
    <location>
        <begin position="25"/>
        <end position="291"/>
    </location>
</feature>
<evidence type="ECO:0000313" key="4">
    <source>
        <dbReference type="RefSeq" id="XP_022923119.1"/>
    </source>
</evidence>
<proteinExistence type="predicted"/>
<feature type="compositionally biased region" description="Pro residues" evidence="1">
    <location>
        <begin position="178"/>
        <end position="267"/>
    </location>
</feature>
<evidence type="ECO:0000256" key="1">
    <source>
        <dbReference type="SAM" id="MobiDB-lite"/>
    </source>
</evidence>
<dbReference type="GeneID" id="111430882"/>
<protein>
    <submittedName>
        <fullName evidence="4">Embryo-specific protein ATS3B-like isoform X1</fullName>
    </submittedName>
</protein>
<dbReference type="PRINTS" id="PR01217">
    <property type="entry name" value="PRICHEXTENSN"/>
</dbReference>
<organism evidence="3 4">
    <name type="scientific">Cucurbita moschata</name>
    <name type="common">Winter crookneck squash</name>
    <name type="synonym">Cucurbita pepo var. moschata</name>
    <dbReference type="NCBI Taxonomy" id="3662"/>
    <lineage>
        <taxon>Eukaryota</taxon>
        <taxon>Viridiplantae</taxon>
        <taxon>Streptophyta</taxon>
        <taxon>Embryophyta</taxon>
        <taxon>Tracheophyta</taxon>
        <taxon>Spermatophyta</taxon>
        <taxon>Magnoliopsida</taxon>
        <taxon>eudicotyledons</taxon>
        <taxon>Gunneridae</taxon>
        <taxon>Pentapetalae</taxon>
        <taxon>rosids</taxon>
        <taxon>fabids</taxon>
        <taxon>Cucurbitales</taxon>
        <taxon>Cucurbitaceae</taxon>
        <taxon>Cucurbiteae</taxon>
        <taxon>Cucurbita</taxon>
    </lineage>
</organism>
<keyword evidence="3" id="KW-1185">Reference proteome</keyword>
<dbReference type="SUPFAM" id="SSF49723">
    <property type="entry name" value="Lipase/lipooxygenase domain (PLAT/LH2 domain)"/>
    <property type="match status" value="1"/>
</dbReference>